<dbReference type="InterPro" id="IPR002554">
    <property type="entry name" value="PP2A_B56"/>
</dbReference>
<reference evidence="2" key="1">
    <citation type="submission" date="2020-11" db="EMBL/GenBank/DDBJ databases">
        <authorList>
            <person name="Tran Van P."/>
        </authorList>
    </citation>
    <scope>NUCLEOTIDE SEQUENCE</scope>
</reference>
<evidence type="ECO:0000313" key="2">
    <source>
        <dbReference type="EMBL" id="CAD7224121.1"/>
    </source>
</evidence>
<dbReference type="InterPro" id="IPR016024">
    <property type="entry name" value="ARM-type_fold"/>
</dbReference>
<dbReference type="GO" id="GO:0000159">
    <property type="term" value="C:protein phosphatase type 2A complex"/>
    <property type="evidence" value="ECO:0007669"/>
    <property type="project" value="InterPro"/>
</dbReference>
<name>A0A7R8ZLV8_9CRUS</name>
<dbReference type="InterPro" id="IPR011989">
    <property type="entry name" value="ARM-like"/>
</dbReference>
<dbReference type="GO" id="GO:0019888">
    <property type="term" value="F:protein phosphatase regulator activity"/>
    <property type="evidence" value="ECO:0007669"/>
    <property type="project" value="InterPro"/>
</dbReference>
<proteinExistence type="inferred from homology"/>
<sequence>METASCDSADPDPDGSSREIYVRYRAKGYEPGEGEYDDPYVARARNRTWTEIFDEDLEKLPVLVEEEVEDDEETTEEEDDDIVEDSDVLEAVSNIGWTDLDQYTVDPTYFRDVGVEVEYLARGSGVDATRLFNPFVGLEVPTQTENLSGEGLDGLVKYQWMDPRWRYTLFTPKLEVRQRNIMLREELQALYDTLFLMFSTMEPIKHPPNQRSDIFETTRSWIRDLLLKRLPDEGSEYGRLIRVEYFDTSWFQTMNRCVGPSCVRYWPAASLEREVPSNRGKRHFFHWKIWNCCILFDWLHEDVHKRGKDVAVSTTSELANFLQQNPKAPLYDLTYPLVVLMVSRNLFRFPPYYARHPDDDEAKRIVEDVSWPILQEVYRFFLAFLDNETLDPWLLSMYVDEGFVQQCINLLGSLDERERRRMLLIIHRLYWRLPHLRSFIRLRFVYIILRELYESDSDTYALYAGIGEILEFFVPIFLGMKKPVSKYNLSLLHHILIPLHRLPLLKFSRVQTSMIDCLKAFMFKEPRSVLSVVRGLLLFWPKIDSQKEVRFLTEIQALCDVMTSQQFKWVVRPLFRQIARCCGSLQLTTSEEALGLFDSDALRPHIVENSAMILHLTFEELNRIVEDPYYSFVLPEVENALTILKDVNPDLYDEMARIRRFRREKEAVLDPLLLFGPDVTPFPKVVELNDEHPIDLTWWSTKAGQLNPKTRKISDVGLEDLVTSPRKVHLEMGNSVRKSVEKRRLTSTAIAQSPSVSRLSSTNLQEFHEV</sequence>
<evidence type="ECO:0000256" key="1">
    <source>
        <dbReference type="ARBA" id="ARBA00009745"/>
    </source>
</evidence>
<dbReference type="Gene3D" id="1.25.10.10">
    <property type="entry name" value="Leucine-rich Repeat Variant"/>
    <property type="match status" value="1"/>
</dbReference>
<gene>
    <name evidence="2" type="ORF">CTOB1V02_LOCUS2091</name>
</gene>
<dbReference type="EMBL" id="OB660311">
    <property type="protein sequence ID" value="CAD7224121.1"/>
    <property type="molecule type" value="Genomic_DNA"/>
</dbReference>
<dbReference type="PANTHER" id="PTHR10257:SF3">
    <property type="entry name" value="SERINE_THREONINE-PROTEIN PHOSPHATASE 2A 56 KDA REGULATORY SUBUNIT GAMMA ISOFORM"/>
    <property type="match status" value="1"/>
</dbReference>
<organism evidence="2">
    <name type="scientific">Cyprideis torosa</name>
    <dbReference type="NCBI Taxonomy" id="163714"/>
    <lineage>
        <taxon>Eukaryota</taxon>
        <taxon>Metazoa</taxon>
        <taxon>Ecdysozoa</taxon>
        <taxon>Arthropoda</taxon>
        <taxon>Crustacea</taxon>
        <taxon>Oligostraca</taxon>
        <taxon>Ostracoda</taxon>
        <taxon>Podocopa</taxon>
        <taxon>Podocopida</taxon>
        <taxon>Cytherocopina</taxon>
        <taxon>Cytheroidea</taxon>
        <taxon>Cytherideidae</taxon>
        <taxon>Cyprideis</taxon>
    </lineage>
</organism>
<dbReference type="Pfam" id="PF01603">
    <property type="entry name" value="B56"/>
    <property type="match status" value="1"/>
</dbReference>
<dbReference type="PANTHER" id="PTHR10257">
    <property type="entry name" value="SERINE/THREONINE PROTEIN PHOSPHATASE 2A PP2A REGULATORY SUBUNIT B"/>
    <property type="match status" value="1"/>
</dbReference>
<accession>A0A7R8ZLV8</accession>
<dbReference type="SUPFAM" id="SSF48371">
    <property type="entry name" value="ARM repeat"/>
    <property type="match status" value="1"/>
</dbReference>
<comment type="similarity">
    <text evidence="1">Belongs to the phosphatase 2A regulatory subunit B56 family.</text>
</comment>
<protein>
    <submittedName>
        <fullName evidence="2">Uncharacterized protein</fullName>
    </submittedName>
</protein>
<dbReference type="AlphaFoldDB" id="A0A7R8ZLV8"/>
<dbReference type="GO" id="GO:0007165">
    <property type="term" value="P:signal transduction"/>
    <property type="evidence" value="ECO:0007669"/>
    <property type="project" value="InterPro"/>
</dbReference>